<dbReference type="InterPro" id="IPR002558">
    <property type="entry name" value="ILWEQ_dom"/>
</dbReference>
<dbReference type="OMA" id="ICKWTER"/>
<dbReference type="SUPFAM" id="SSF109885">
    <property type="entry name" value="I/LWEQ domain"/>
    <property type="match status" value="1"/>
</dbReference>
<proteinExistence type="predicted"/>
<protein>
    <recommendedName>
        <fullName evidence="11">SH3 domain-containing protein</fullName>
    </recommendedName>
</protein>
<evidence type="ECO:0000256" key="5">
    <source>
        <dbReference type="SAM" id="Coils"/>
    </source>
</evidence>
<keyword evidence="5" id="KW-0175">Coiled coil</keyword>
<dbReference type="PROSITE" id="PS50002">
    <property type="entry name" value="SH3"/>
    <property type="match status" value="1"/>
</dbReference>
<dbReference type="InterPro" id="IPR001452">
    <property type="entry name" value="SH3_domain"/>
</dbReference>
<keyword evidence="2 4" id="KW-0728">SH3 domain</keyword>
<evidence type="ECO:0008006" key="11">
    <source>
        <dbReference type="Google" id="ProtNLM"/>
    </source>
</evidence>
<dbReference type="GO" id="GO:0080025">
    <property type="term" value="F:phosphatidylinositol-3,5-bisphosphate binding"/>
    <property type="evidence" value="ECO:0000318"/>
    <property type="project" value="GO_Central"/>
</dbReference>
<dbReference type="GeneID" id="5889171"/>
<dbReference type="GO" id="GO:0043325">
    <property type="term" value="F:phosphatidylinositol-3,4-bisphosphate binding"/>
    <property type="evidence" value="ECO:0000318"/>
    <property type="project" value="GO_Central"/>
</dbReference>
<dbReference type="Pfam" id="PF08239">
    <property type="entry name" value="SH3_3"/>
    <property type="match status" value="1"/>
</dbReference>
<evidence type="ECO:0000256" key="1">
    <source>
        <dbReference type="ARBA" id="ARBA00004496"/>
    </source>
</evidence>
<keyword evidence="10" id="KW-1185">Reference proteome</keyword>
<dbReference type="PANTHER" id="PTHR10407">
    <property type="entry name" value="HUNTINGTIN INTERACTING PROTEIN 1"/>
    <property type="match status" value="1"/>
</dbReference>
<gene>
    <name evidence="9" type="ORF">MONBRDRAFT_36287</name>
</gene>
<dbReference type="Proteomes" id="UP000001357">
    <property type="component" value="Unassembled WGS sequence"/>
</dbReference>
<feature type="compositionally biased region" description="Low complexity" evidence="6">
    <location>
        <begin position="484"/>
        <end position="498"/>
    </location>
</feature>
<feature type="coiled-coil region" evidence="5">
    <location>
        <begin position="247"/>
        <end position="329"/>
    </location>
</feature>
<dbReference type="EMBL" id="CH991545">
    <property type="protein sequence ID" value="EDQ91389.1"/>
    <property type="molecule type" value="Genomic_DNA"/>
</dbReference>
<dbReference type="InterPro" id="IPR003646">
    <property type="entry name" value="SH3-like_bac-type"/>
</dbReference>
<evidence type="ECO:0000256" key="2">
    <source>
        <dbReference type="ARBA" id="ARBA00022443"/>
    </source>
</evidence>
<evidence type="ECO:0000259" key="7">
    <source>
        <dbReference type="PROSITE" id="PS50002"/>
    </source>
</evidence>
<evidence type="ECO:0000256" key="3">
    <source>
        <dbReference type="ARBA" id="ARBA00022490"/>
    </source>
</evidence>
<dbReference type="InParanoid" id="A9UUA5"/>
<feature type="coiled-coil region" evidence="5">
    <location>
        <begin position="126"/>
        <end position="182"/>
    </location>
</feature>
<name>A9UUA5_MONBE</name>
<dbReference type="GO" id="GO:0048268">
    <property type="term" value="P:clathrin coat assembly"/>
    <property type="evidence" value="ECO:0000318"/>
    <property type="project" value="GO_Central"/>
</dbReference>
<dbReference type="InterPro" id="IPR036028">
    <property type="entry name" value="SH3-like_dom_sf"/>
</dbReference>
<dbReference type="Pfam" id="PF01608">
    <property type="entry name" value="I_LWEQ"/>
    <property type="match status" value="1"/>
</dbReference>
<evidence type="ECO:0000259" key="8">
    <source>
        <dbReference type="PROSITE" id="PS50945"/>
    </source>
</evidence>
<dbReference type="GO" id="GO:0032051">
    <property type="term" value="F:clathrin light chain binding"/>
    <property type="evidence" value="ECO:0000318"/>
    <property type="project" value="GO_Central"/>
</dbReference>
<dbReference type="GO" id="GO:0006897">
    <property type="term" value="P:endocytosis"/>
    <property type="evidence" value="ECO:0000318"/>
    <property type="project" value="GO_Central"/>
</dbReference>
<dbReference type="InterPro" id="IPR027267">
    <property type="entry name" value="AH/BAR_dom_sf"/>
</dbReference>
<dbReference type="PROSITE" id="PS50945">
    <property type="entry name" value="I_LWEQ"/>
    <property type="match status" value="1"/>
</dbReference>
<dbReference type="SUPFAM" id="SSF50044">
    <property type="entry name" value="SH3-domain"/>
    <property type="match status" value="1"/>
</dbReference>
<dbReference type="GO" id="GO:0030864">
    <property type="term" value="C:cortical actin cytoskeleton"/>
    <property type="evidence" value="ECO:0000318"/>
    <property type="project" value="GO_Central"/>
</dbReference>
<dbReference type="GO" id="GO:0035615">
    <property type="term" value="F:clathrin adaptor activity"/>
    <property type="evidence" value="ECO:0000318"/>
    <property type="project" value="GO_Central"/>
</dbReference>
<evidence type="ECO:0000256" key="4">
    <source>
        <dbReference type="PROSITE-ProRule" id="PRU00192"/>
    </source>
</evidence>
<accession>A9UUA5</accession>
<organism evidence="9 10">
    <name type="scientific">Monosiga brevicollis</name>
    <name type="common">Choanoflagellate</name>
    <dbReference type="NCBI Taxonomy" id="81824"/>
    <lineage>
        <taxon>Eukaryota</taxon>
        <taxon>Choanoflagellata</taxon>
        <taxon>Craspedida</taxon>
        <taxon>Salpingoecidae</taxon>
        <taxon>Monosiga</taxon>
    </lineage>
</organism>
<dbReference type="GO" id="GO:0051015">
    <property type="term" value="F:actin filament binding"/>
    <property type="evidence" value="ECO:0000318"/>
    <property type="project" value="GO_Central"/>
</dbReference>
<dbReference type="FunFam" id="2.30.30.40:FF:000543">
    <property type="entry name" value="Predicted protein"/>
    <property type="match status" value="1"/>
</dbReference>
<dbReference type="GO" id="GO:0007015">
    <property type="term" value="P:actin filament organization"/>
    <property type="evidence" value="ECO:0000318"/>
    <property type="project" value="GO_Central"/>
</dbReference>
<dbReference type="KEGG" id="mbr:MONBRDRAFT_36287"/>
<evidence type="ECO:0000256" key="6">
    <source>
        <dbReference type="SAM" id="MobiDB-lite"/>
    </source>
</evidence>
<evidence type="ECO:0000313" key="10">
    <source>
        <dbReference type="Proteomes" id="UP000001357"/>
    </source>
</evidence>
<dbReference type="STRING" id="81824.A9UUA5"/>
<reference evidence="9 10" key="1">
    <citation type="journal article" date="2008" name="Nature">
        <title>The genome of the choanoflagellate Monosiga brevicollis and the origin of metazoans.</title>
        <authorList>
            <consortium name="JGI Sequencing"/>
            <person name="King N."/>
            <person name="Westbrook M.J."/>
            <person name="Young S.L."/>
            <person name="Kuo A."/>
            <person name="Abedin M."/>
            <person name="Chapman J."/>
            <person name="Fairclough S."/>
            <person name="Hellsten U."/>
            <person name="Isogai Y."/>
            <person name="Letunic I."/>
            <person name="Marr M."/>
            <person name="Pincus D."/>
            <person name="Putnam N."/>
            <person name="Rokas A."/>
            <person name="Wright K.J."/>
            <person name="Zuzow R."/>
            <person name="Dirks W."/>
            <person name="Good M."/>
            <person name="Goodstein D."/>
            <person name="Lemons D."/>
            <person name="Li W."/>
            <person name="Lyons J.B."/>
            <person name="Morris A."/>
            <person name="Nichols S."/>
            <person name="Richter D.J."/>
            <person name="Salamov A."/>
            <person name="Bork P."/>
            <person name="Lim W.A."/>
            <person name="Manning G."/>
            <person name="Miller W.T."/>
            <person name="McGinnis W."/>
            <person name="Shapiro H."/>
            <person name="Tjian R."/>
            <person name="Grigoriev I.V."/>
            <person name="Rokhsar D."/>
        </authorList>
    </citation>
    <scope>NUCLEOTIDE SEQUENCE [LARGE SCALE GENOMIC DNA]</scope>
    <source>
        <strain evidence="10">MX1 / ATCC 50154</strain>
    </source>
</reference>
<dbReference type="Gene3D" id="2.30.30.40">
    <property type="entry name" value="SH3 Domains"/>
    <property type="match status" value="1"/>
</dbReference>
<comment type="subcellular location">
    <subcellularLocation>
        <location evidence="1">Cytoplasm</location>
    </subcellularLocation>
</comment>
<feature type="region of interest" description="Disordered" evidence="6">
    <location>
        <begin position="465"/>
        <end position="507"/>
    </location>
</feature>
<keyword evidence="3" id="KW-0963">Cytoplasm</keyword>
<feature type="domain" description="I/LWEQ" evidence="8">
    <location>
        <begin position="638"/>
        <end position="880"/>
    </location>
</feature>
<feature type="domain" description="SH3" evidence="7">
    <location>
        <begin position="511"/>
        <end position="573"/>
    </location>
</feature>
<dbReference type="Gene3D" id="1.20.1410.10">
    <property type="entry name" value="I/LWEQ domain"/>
    <property type="match status" value="1"/>
</dbReference>
<dbReference type="InterPro" id="IPR030224">
    <property type="entry name" value="Sla2_fam"/>
</dbReference>
<dbReference type="SMART" id="SM00307">
    <property type="entry name" value="ILWEQ"/>
    <property type="match status" value="1"/>
</dbReference>
<dbReference type="InterPro" id="IPR035964">
    <property type="entry name" value="I/LWEQ_dom_sf"/>
</dbReference>
<dbReference type="SMART" id="SM00326">
    <property type="entry name" value="SH3"/>
    <property type="match status" value="1"/>
</dbReference>
<dbReference type="AlphaFoldDB" id="A9UUA5"/>
<dbReference type="GO" id="GO:0030136">
    <property type="term" value="C:clathrin-coated vesicle"/>
    <property type="evidence" value="ECO:0000318"/>
    <property type="project" value="GO_Central"/>
</dbReference>
<dbReference type="Gene3D" id="1.20.1270.60">
    <property type="entry name" value="Arfaptin homology (AH) domain/BAR domain"/>
    <property type="match status" value="1"/>
</dbReference>
<dbReference type="PANTHER" id="PTHR10407:SF15">
    <property type="entry name" value="HUNTINGTIN INTERACTING PROTEIN 1"/>
    <property type="match status" value="1"/>
</dbReference>
<dbReference type="RefSeq" id="XP_001743811.1">
    <property type="nucleotide sequence ID" value="XM_001743759.1"/>
</dbReference>
<sequence>MSVSNVTQASGPGLAVLMKLAATYWRRPLATAVRKAAHALAEEGELLNVYAELKDLHQAFERRVRYQERAFKSICKWTERKKEDPRIQKFLHDLAVVDEDASNIDRTYNEEFKIFTQIWKEVLAEKKELNAKVEAFRKAQRNLDQAQKKAAQLEAKQEHDKFQKAKKQLESMQEGHDEIKRAMEVKLLEVQQDKHKQLREGLGEDLFEFGAWGEPLEESPTWCQGDELADKLRQAEAIHSREIDALHAKHTAALEALLRERDEMDAQKNESYSAEVVSMMNQNKRLNEQLKTQHQQELQSAEAKRVKMKDTYDKEISALQGKIEQLSAEIKSRHAQITAHAQEAFRLEDHIEALKRDTLERARTHLASGLDRAAKDLPEPCSEVFAASLAAARHALDVLATEVKAPHHGSFDDACAGFEQTLVSAVYAGWGLARASKAEQTSELLEALQELVSGARALVDSMKLQQQEGASGEAKRVVTRQNTAEDGAQPEHAAAAAEKGPDKDKAKEGATGVVMMEAVYAHEAKDHQGTKLIGFAKGEQMELLKSRKDGWSKVRIRGLEGWAPTSYLKQVAAAAPAPAPTAKVAMPAATVAAVETQVTLFTISALTTPPHHVSVKEVQAQLQRVGTVADAIIARDRELAALANTLASDVESKLSAAEQSVLDTLGHIEKLREESRRNDSGRRLEVNTNLLDFAEKMANKLRELMVTAKTVRKVLEATRGLSSTDEFNAKHQSWFEALTNAVEAMFDGLPLLSEALRSVVRKQGKHEELQVGARNISAMVAQLAALTRTKSMPDNDTSQSELNRLAEEFKSTVHELLAAVRECHELDLASVMLEDFDGLSETEAKRLVMSTQVNVLKLESQLEKEHEKLRRLRRMVNYEEQ</sequence>
<evidence type="ECO:0000313" key="9">
    <source>
        <dbReference type="EMBL" id="EDQ91389.1"/>
    </source>
</evidence>
<dbReference type="eggNOG" id="KOG0980">
    <property type="taxonomic scope" value="Eukaryota"/>
</dbReference>